<dbReference type="GO" id="GO:0019305">
    <property type="term" value="P:dTDP-rhamnose biosynthetic process"/>
    <property type="evidence" value="ECO:0007669"/>
    <property type="project" value="UniProtKB-UniPathway"/>
</dbReference>
<evidence type="ECO:0000256" key="2">
    <source>
        <dbReference type="ARBA" id="ARBA00010944"/>
    </source>
</evidence>
<dbReference type="KEGG" id="ark:D6B99_02545"/>
<comment type="function">
    <text evidence="6">Catalyzes the reduction of dTDP-6-deoxy-L-lyxo-4-hexulose to yield dTDP-L-rhamnose.</text>
</comment>
<evidence type="ECO:0000313" key="8">
    <source>
        <dbReference type="EMBL" id="AYD46591.1"/>
    </source>
</evidence>
<dbReference type="Gene3D" id="3.40.50.720">
    <property type="entry name" value="NAD(P)-binding Rossmann-like Domain"/>
    <property type="match status" value="1"/>
</dbReference>
<proteinExistence type="inferred from homology"/>
<dbReference type="UniPathway" id="UPA00124"/>
<evidence type="ECO:0000313" key="9">
    <source>
        <dbReference type="Proteomes" id="UP000266118"/>
    </source>
</evidence>
<sequence length="289" mass="32406">MKQRPTIIVSGKNGQVGSELILLHASYSQFQWIFLDREELDLSSEASISGAFEKYQPAYFVNCAAYTAVDKAEEERGLAEKINAQAVAFIAEKCKAFGTTLIHLSTDYVFDGNGTSPYKTDEPTNPVNFYGATKRAGELCALQNNPKTVIIRTAWVYSTFGKNFVKTMLRLMSERNEISVVKDQVGSPTYARDLAFALAKIVSSEKKHFGIYHFTNEGVISWYDFAIAIKEISGSGCKVNAIPTSAFPTPAKRPQYSVLDNTNLQKDYHIQPRNWKESLQECMSYLQRL</sequence>
<comment type="similarity">
    <text evidence="2 6">Belongs to the dTDP-4-dehydrorhamnose reductase family.</text>
</comment>
<dbReference type="PANTHER" id="PTHR10491">
    <property type="entry name" value="DTDP-4-DEHYDRORHAMNOSE REDUCTASE"/>
    <property type="match status" value="1"/>
</dbReference>
<evidence type="ECO:0000256" key="5">
    <source>
        <dbReference type="ARBA" id="ARBA00048200"/>
    </source>
</evidence>
<keyword evidence="6" id="KW-0521">NADP</keyword>
<dbReference type="PANTHER" id="PTHR10491:SF4">
    <property type="entry name" value="METHIONINE ADENOSYLTRANSFERASE 2 SUBUNIT BETA"/>
    <property type="match status" value="1"/>
</dbReference>
<organism evidence="8 9">
    <name type="scientific">Arachidicoccus soli</name>
    <dbReference type="NCBI Taxonomy" id="2341117"/>
    <lineage>
        <taxon>Bacteria</taxon>
        <taxon>Pseudomonadati</taxon>
        <taxon>Bacteroidota</taxon>
        <taxon>Chitinophagia</taxon>
        <taxon>Chitinophagales</taxon>
        <taxon>Chitinophagaceae</taxon>
        <taxon>Arachidicoccus</taxon>
    </lineage>
</organism>
<dbReference type="InterPro" id="IPR036291">
    <property type="entry name" value="NAD(P)-bd_dom_sf"/>
</dbReference>
<dbReference type="InterPro" id="IPR029903">
    <property type="entry name" value="RmlD-like-bd"/>
</dbReference>
<evidence type="ECO:0000256" key="1">
    <source>
        <dbReference type="ARBA" id="ARBA00004781"/>
    </source>
</evidence>
<dbReference type="Proteomes" id="UP000266118">
    <property type="component" value="Chromosome"/>
</dbReference>
<evidence type="ECO:0000256" key="4">
    <source>
        <dbReference type="ARBA" id="ARBA00017099"/>
    </source>
</evidence>
<dbReference type="InterPro" id="IPR005913">
    <property type="entry name" value="dTDP_dehydrorham_reduct"/>
</dbReference>
<dbReference type="NCBIfam" id="TIGR01214">
    <property type="entry name" value="rmlD"/>
    <property type="match status" value="1"/>
</dbReference>
<dbReference type="AlphaFoldDB" id="A0A386HM73"/>
<comment type="pathway">
    <text evidence="1 6">Carbohydrate biosynthesis; dTDP-L-rhamnose biosynthesis.</text>
</comment>
<keyword evidence="9" id="KW-1185">Reference proteome</keyword>
<protein>
    <recommendedName>
        <fullName evidence="4 6">dTDP-4-dehydrorhamnose reductase</fullName>
        <ecNumber evidence="3 6">1.1.1.133</ecNumber>
    </recommendedName>
</protein>
<evidence type="ECO:0000259" key="7">
    <source>
        <dbReference type="Pfam" id="PF04321"/>
    </source>
</evidence>
<evidence type="ECO:0000256" key="3">
    <source>
        <dbReference type="ARBA" id="ARBA00012929"/>
    </source>
</evidence>
<feature type="domain" description="RmlD-like substrate binding" evidence="7">
    <location>
        <begin position="6"/>
        <end position="286"/>
    </location>
</feature>
<dbReference type="CDD" id="cd05254">
    <property type="entry name" value="dTDP_HR_like_SDR_e"/>
    <property type="match status" value="1"/>
</dbReference>
<reference evidence="8 9" key="1">
    <citation type="submission" date="2018-09" db="EMBL/GenBank/DDBJ databases">
        <title>Arachidicoccus sp. nov., a bacterium isolated from soil.</title>
        <authorList>
            <person name="Weon H.-Y."/>
            <person name="Kwon S.-W."/>
            <person name="Lee S.A."/>
        </authorList>
    </citation>
    <scope>NUCLEOTIDE SEQUENCE [LARGE SCALE GENOMIC DNA]</scope>
    <source>
        <strain evidence="8 9">KIS59-12</strain>
    </source>
</reference>
<evidence type="ECO:0000256" key="6">
    <source>
        <dbReference type="RuleBase" id="RU364082"/>
    </source>
</evidence>
<dbReference type="Gene3D" id="3.90.25.10">
    <property type="entry name" value="UDP-galactose 4-epimerase, domain 1"/>
    <property type="match status" value="1"/>
</dbReference>
<dbReference type="GO" id="GO:0005829">
    <property type="term" value="C:cytosol"/>
    <property type="evidence" value="ECO:0007669"/>
    <property type="project" value="TreeGrafter"/>
</dbReference>
<dbReference type="EC" id="1.1.1.133" evidence="3 6"/>
<gene>
    <name evidence="8" type="primary">rfbD</name>
    <name evidence="8" type="ORF">D6B99_02545</name>
</gene>
<comment type="catalytic activity">
    <reaction evidence="5">
        <text>dTDP-beta-L-rhamnose + NADP(+) = dTDP-4-dehydro-beta-L-rhamnose + NADPH + H(+)</text>
        <dbReference type="Rhea" id="RHEA:21796"/>
        <dbReference type="ChEBI" id="CHEBI:15378"/>
        <dbReference type="ChEBI" id="CHEBI:57510"/>
        <dbReference type="ChEBI" id="CHEBI:57783"/>
        <dbReference type="ChEBI" id="CHEBI:58349"/>
        <dbReference type="ChEBI" id="CHEBI:62830"/>
        <dbReference type="EC" id="1.1.1.133"/>
    </reaction>
</comment>
<name>A0A386HM73_9BACT</name>
<dbReference type="RefSeq" id="WP_119984773.1">
    <property type="nucleotide sequence ID" value="NZ_CP032489.1"/>
</dbReference>
<dbReference type="Pfam" id="PF04321">
    <property type="entry name" value="RmlD_sub_bind"/>
    <property type="match status" value="1"/>
</dbReference>
<dbReference type="EMBL" id="CP032489">
    <property type="protein sequence ID" value="AYD46591.1"/>
    <property type="molecule type" value="Genomic_DNA"/>
</dbReference>
<dbReference type="SUPFAM" id="SSF51735">
    <property type="entry name" value="NAD(P)-binding Rossmann-fold domains"/>
    <property type="match status" value="1"/>
</dbReference>
<keyword evidence="6 8" id="KW-0560">Oxidoreductase</keyword>
<dbReference type="OrthoDB" id="9803892at2"/>
<accession>A0A386HM73</accession>
<dbReference type="GO" id="GO:0008831">
    <property type="term" value="F:dTDP-4-dehydrorhamnose reductase activity"/>
    <property type="evidence" value="ECO:0007669"/>
    <property type="project" value="UniProtKB-EC"/>
</dbReference>